<dbReference type="EMBL" id="CP001706">
    <property type="protein sequence ID" value="ACV09626.1"/>
    <property type="molecule type" value="Genomic_DNA"/>
</dbReference>
<evidence type="ECO:0000313" key="1">
    <source>
        <dbReference type="EMBL" id="ACV09626.1"/>
    </source>
</evidence>
<name>C7R0G2_JONDD</name>
<dbReference type="HOGENOM" id="CLU_2825356_0_0_11"/>
<sequence length="66" mass="7525">MVKQSLLYPTIPTIVTLWSRTIFRPQMGRAPHGGELSVKSLAYQVQRTITSRDSHKNVTCDILRNI</sequence>
<gene>
    <name evidence="1" type="ordered locus">Jden_1988</name>
</gene>
<organism evidence="1 2">
    <name type="scientific">Jonesia denitrificans (strain ATCC 14870 / DSM 20603 / BCRC 15368 / CIP 55.134 / JCM 11481 / NBRC 15587 / NCTC 10816 / Prevot 55134)</name>
    <name type="common">Listeria denitrificans</name>
    <dbReference type="NCBI Taxonomy" id="471856"/>
    <lineage>
        <taxon>Bacteria</taxon>
        <taxon>Bacillati</taxon>
        <taxon>Actinomycetota</taxon>
        <taxon>Actinomycetes</taxon>
        <taxon>Micrococcales</taxon>
        <taxon>Jonesiaceae</taxon>
        <taxon>Jonesia</taxon>
    </lineage>
</organism>
<evidence type="ECO:0000313" key="2">
    <source>
        <dbReference type="Proteomes" id="UP000000628"/>
    </source>
</evidence>
<dbReference type="KEGG" id="jde:Jden_1988"/>
<proteinExistence type="predicted"/>
<accession>C7R0G2</accession>
<keyword evidence="2" id="KW-1185">Reference proteome</keyword>
<dbReference type="AlphaFoldDB" id="C7R0G2"/>
<dbReference type="Proteomes" id="UP000000628">
    <property type="component" value="Chromosome"/>
</dbReference>
<protein>
    <submittedName>
        <fullName evidence="1">Uncharacterized protein</fullName>
    </submittedName>
</protein>
<reference evidence="1 2" key="1">
    <citation type="journal article" date="2009" name="Stand. Genomic Sci.">
        <title>Complete genome sequence of Jonesia denitrificans type strain (Prevot 55134).</title>
        <authorList>
            <person name="Pukall R."/>
            <person name="Gehrich-Schroter G."/>
            <person name="Lapidus A."/>
            <person name="Nolan M."/>
            <person name="Glavina Del Rio T."/>
            <person name="Lucas S."/>
            <person name="Chen F."/>
            <person name="Tice H."/>
            <person name="Pitluck S."/>
            <person name="Cheng J.F."/>
            <person name="Copeland A."/>
            <person name="Saunders E."/>
            <person name="Brettin T."/>
            <person name="Detter J.C."/>
            <person name="Bruce D."/>
            <person name="Goodwin L."/>
            <person name="Pati A."/>
            <person name="Ivanova N."/>
            <person name="Mavromatis K."/>
            <person name="Ovchinnikova G."/>
            <person name="Chen A."/>
            <person name="Palaniappan K."/>
            <person name="Land M."/>
            <person name="Hauser L."/>
            <person name="Chang Y.J."/>
            <person name="Jeffries C.D."/>
            <person name="Chain P."/>
            <person name="Goker M."/>
            <person name="Bristow J."/>
            <person name="Eisen J.A."/>
            <person name="Markowitz V."/>
            <person name="Hugenholtz P."/>
            <person name="Kyrpides N.C."/>
            <person name="Klenk H.P."/>
            <person name="Han C."/>
        </authorList>
    </citation>
    <scope>NUCLEOTIDE SEQUENCE [LARGE SCALE GENOMIC DNA]</scope>
    <source>
        <strain evidence="2">ATCC 14870 / DSM 20603 / BCRC 15368 / CIP 55.134 / JCM 11481 / NBRC 15587 / NCTC 10816 / Prevot 55134</strain>
    </source>
</reference>